<name>A0A3G3M6V3_9CAUD</name>
<dbReference type="GeneID" id="64469970"/>
<keyword evidence="2" id="KW-1185">Reference proteome</keyword>
<dbReference type="RefSeq" id="YP_010054287.1">
    <property type="nucleotide sequence ID" value="NC_054651.1"/>
</dbReference>
<proteinExistence type="predicted"/>
<sequence length="124" mass="14158">MKNYEDMSDFEINSAVHNALMQEPYKIEFLGNDRIRWVRGSTDVTTGKVGYGKRSLKDYCNNPADAEPIIIENRIGTIPAPDNGLWKAAHRKVGNDDTPYHFTQDKNPLRAAMIVFLKMNEDKL</sequence>
<evidence type="ECO:0000313" key="2">
    <source>
        <dbReference type="Proteomes" id="UP000273371"/>
    </source>
</evidence>
<dbReference type="Proteomes" id="UP000273371">
    <property type="component" value="Segment"/>
</dbReference>
<dbReference type="Pfam" id="PF10765">
    <property type="entry name" value="Phage_P22_NinX"/>
    <property type="match status" value="1"/>
</dbReference>
<dbReference type="InterPro" id="IPR019701">
    <property type="entry name" value="Phage_P22_NinX"/>
</dbReference>
<dbReference type="KEGG" id="vg:64469970"/>
<organism evidence="1 2">
    <name type="scientific">Escherichia phage C1</name>
    <dbReference type="NCBI Taxonomy" id="2340716"/>
    <lineage>
        <taxon>Viruses</taxon>
        <taxon>Duplodnaviria</taxon>
        <taxon>Heunggongvirae</taxon>
        <taxon>Uroviricota</taxon>
        <taxon>Caudoviricetes</taxon>
        <taxon>Deseoctovirus</taxon>
        <taxon>Deseoctovirus C1</taxon>
    </lineage>
</organism>
<protein>
    <recommendedName>
        <fullName evidence="3">DUF2591 domain-containing protein</fullName>
    </recommendedName>
</protein>
<accession>A0A3G3M6V3</accession>
<evidence type="ECO:0008006" key="3">
    <source>
        <dbReference type="Google" id="ProtNLM"/>
    </source>
</evidence>
<evidence type="ECO:0000313" key="1">
    <source>
        <dbReference type="EMBL" id="AYR02260.1"/>
    </source>
</evidence>
<dbReference type="EMBL" id="MH717097">
    <property type="protein sequence ID" value="AYR02260.1"/>
    <property type="molecule type" value="Genomic_DNA"/>
</dbReference>
<reference evidence="1 2" key="1">
    <citation type="submission" date="2018-08" db="EMBL/GenBank/DDBJ databases">
        <title>Distribution characteristics of Escherichia coli phages in piglets intestinal isolated from Jiangsu and Anhui province.</title>
        <authorList>
            <person name="Lin Y."/>
            <person name="Zhou B."/>
            <person name="Luo J."/>
            <person name="Hua J."/>
            <person name="Zhang M."/>
        </authorList>
    </citation>
    <scope>NUCLEOTIDE SEQUENCE [LARGE SCALE GENOMIC DNA]</scope>
</reference>